<gene>
    <name evidence="1" type="ORF">MEDL_9994</name>
</gene>
<dbReference type="PANTHER" id="PTHR22605:SF16">
    <property type="entry name" value="E3 UBIQUITIN-PROTEIN LIGASE RNF213"/>
    <property type="match status" value="1"/>
</dbReference>
<dbReference type="PANTHER" id="PTHR22605">
    <property type="entry name" value="RZ-TYPE DOMAIN-CONTAINING PROTEIN"/>
    <property type="match status" value="1"/>
</dbReference>
<reference evidence="1" key="1">
    <citation type="submission" date="2021-03" db="EMBL/GenBank/DDBJ databases">
        <authorList>
            <person name="Bekaert M."/>
        </authorList>
    </citation>
    <scope>NUCLEOTIDE SEQUENCE</scope>
</reference>
<dbReference type="AlphaFoldDB" id="A0A8S3QHT1"/>
<keyword evidence="1" id="KW-0012">Acyltransferase</keyword>
<keyword evidence="1" id="KW-0808">Transferase</keyword>
<dbReference type="Proteomes" id="UP000683360">
    <property type="component" value="Unassembled WGS sequence"/>
</dbReference>
<sequence>MVVAEKETVYNTFAIPLINRLEKHILSIRTILNQQQQAISVVLERWAEAFCSEKVSRVIKCLTKCQRDVTFWCSTPDAVLSLRSTALAEDGHDLVELYFKKQEHESLLQYLENHAHTKENMRIQMTTHSKLLSKSDMEQLCNSLRLEERNIQLLTLQNLDTEQQFCKKMRQSFSEPSGDCKFKLLIVQCNSGDTNADLIACASVEFGSRYILDDIHPLPDYMPPFIDMYRISMSASMVSDTDNENTLHGGKRRLDVAPLILSAFNKLLVLSKTKRKVDQKIEGLDLIFSLKKTELEENENEVALFKFIFKTTKSFTRGVATHLYYLLKKKKTQIRRRNGLSLAAASLDSINISGTFRRSVLQFIKKTLRIYLAGILAFADKNRNLDILINEHDWKRKIWLQILNSPTATGLQYGDLLNQKSNKMLSEFVAEVTSYDGKFFTGRLPFSWIIQRFIETLWTHILKRPDITEVYSVKTEPELQHRGNSRRFLFTLVACQANFYAEEPMYRHFEDITAVWPGCGEKVLEFSSKNPAIDDEMVLDLVGLHVLVENLHPPQTEALNSEEGKMEWMKKTVLLQTNSRENICVLYSEWTSAFRQKLETSPPD</sequence>
<dbReference type="GO" id="GO:0061630">
    <property type="term" value="F:ubiquitin protein ligase activity"/>
    <property type="evidence" value="ECO:0007669"/>
    <property type="project" value="UniProtKB-EC"/>
</dbReference>
<keyword evidence="2" id="KW-1185">Reference proteome</keyword>
<accession>A0A8S3QHT1</accession>
<dbReference type="GO" id="GO:0016887">
    <property type="term" value="F:ATP hydrolysis activity"/>
    <property type="evidence" value="ECO:0007669"/>
    <property type="project" value="InterPro"/>
</dbReference>
<proteinExistence type="predicted"/>
<evidence type="ECO:0000313" key="1">
    <source>
        <dbReference type="EMBL" id="CAG2194992.1"/>
    </source>
</evidence>
<dbReference type="OrthoDB" id="2423195at2759"/>
<name>A0A8S3QHT1_MYTED</name>
<dbReference type="EMBL" id="CAJPWZ010000502">
    <property type="protein sequence ID" value="CAG2194992.1"/>
    <property type="molecule type" value="Genomic_DNA"/>
</dbReference>
<evidence type="ECO:0000313" key="2">
    <source>
        <dbReference type="Proteomes" id="UP000683360"/>
    </source>
</evidence>
<organism evidence="1 2">
    <name type="scientific">Mytilus edulis</name>
    <name type="common">Blue mussel</name>
    <dbReference type="NCBI Taxonomy" id="6550"/>
    <lineage>
        <taxon>Eukaryota</taxon>
        <taxon>Metazoa</taxon>
        <taxon>Spiralia</taxon>
        <taxon>Lophotrochozoa</taxon>
        <taxon>Mollusca</taxon>
        <taxon>Bivalvia</taxon>
        <taxon>Autobranchia</taxon>
        <taxon>Pteriomorphia</taxon>
        <taxon>Mytilida</taxon>
        <taxon>Mytiloidea</taxon>
        <taxon>Mytilidae</taxon>
        <taxon>Mytilinae</taxon>
        <taxon>Mytilus</taxon>
    </lineage>
</organism>
<dbReference type="EC" id="2.3.2.27" evidence="1"/>
<protein>
    <submittedName>
        <fullName evidence="1">RNF213</fullName>
        <ecNumber evidence="1">2.3.2.27</ecNumber>
    </submittedName>
</protein>
<dbReference type="InterPro" id="IPR031248">
    <property type="entry name" value="RNF213"/>
</dbReference>
<comment type="caution">
    <text evidence="1">The sequence shown here is derived from an EMBL/GenBank/DDBJ whole genome shotgun (WGS) entry which is preliminary data.</text>
</comment>